<feature type="transmembrane region" description="Helical" evidence="1">
    <location>
        <begin position="130"/>
        <end position="156"/>
    </location>
</feature>
<keyword evidence="3" id="KW-1185">Reference proteome</keyword>
<feature type="transmembrane region" description="Helical" evidence="1">
    <location>
        <begin position="202"/>
        <end position="223"/>
    </location>
</feature>
<dbReference type="RefSeq" id="WP_041064236.1">
    <property type="nucleotide sequence ID" value="NZ_JXAL01000022.1"/>
</dbReference>
<feature type="transmembrane region" description="Helical" evidence="1">
    <location>
        <begin position="37"/>
        <end position="56"/>
    </location>
</feature>
<proteinExistence type="predicted"/>
<evidence type="ECO:0000313" key="2">
    <source>
        <dbReference type="EMBL" id="KIL35398.1"/>
    </source>
</evidence>
<reference evidence="2 3" key="1">
    <citation type="submission" date="2014-12" db="EMBL/GenBank/DDBJ databases">
        <title>Draft genome sequence of Cohnella kolymensis strain B-2846.</title>
        <authorList>
            <person name="Karlyshev A.V."/>
            <person name="Kudryashova E.B."/>
        </authorList>
    </citation>
    <scope>NUCLEOTIDE SEQUENCE [LARGE SCALE GENOMIC DNA]</scope>
    <source>
        <strain evidence="2 3">VKM B-2846</strain>
    </source>
</reference>
<feature type="transmembrane region" description="Helical" evidence="1">
    <location>
        <begin position="299"/>
        <end position="317"/>
    </location>
</feature>
<comment type="caution">
    <text evidence="2">The sequence shown here is derived from an EMBL/GenBank/DDBJ whole genome shotgun (WGS) entry which is preliminary data.</text>
</comment>
<feature type="transmembrane region" description="Helical" evidence="1">
    <location>
        <begin position="168"/>
        <end position="190"/>
    </location>
</feature>
<feature type="transmembrane region" description="Helical" evidence="1">
    <location>
        <begin position="273"/>
        <end position="293"/>
    </location>
</feature>
<feature type="transmembrane region" description="Helical" evidence="1">
    <location>
        <begin position="324"/>
        <end position="348"/>
    </location>
</feature>
<keyword evidence="1" id="KW-1133">Transmembrane helix</keyword>
<name>A0ABR5A2V9_9BACL</name>
<feature type="transmembrane region" description="Helical" evidence="1">
    <location>
        <begin position="6"/>
        <end position="22"/>
    </location>
</feature>
<protein>
    <submittedName>
        <fullName evidence="2">Capsular biosynthesis protein</fullName>
    </submittedName>
</protein>
<dbReference type="InterPro" id="IPR049458">
    <property type="entry name" value="EpsG-like"/>
</dbReference>
<accession>A0ABR5A2V9</accession>
<organism evidence="2 3">
    <name type="scientific">Cohnella kolymensis</name>
    <dbReference type="NCBI Taxonomy" id="1590652"/>
    <lineage>
        <taxon>Bacteria</taxon>
        <taxon>Bacillati</taxon>
        <taxon>Bacillota</taxon>
        <taxon>Bacilli</taxon>
        <taxon>Bacillales</taxon>
        <taxon>Paenibacillaceae</taxon>
        <taxon>Cohnella</taxon>
    </lineage>
</organism>
<dbReference type="Proteomes" id="UP000054526">
    <property type="component" value="Unassembled WGS sequence"/>
</dbReference>
<feature type="transmembrane region" description="Helical" evidence="1">
    <location>
        <begin position="100"/>
        <end position="118"/>
    </location>
</feature>
<gene>
    <name evidence="2" type="ORF">SD71_13900</name>
</gene>
<keyword evidence="1" id="KW-0472">Membrane</keyword>
<sequence length="355" mass="40807">MTVLWINLVAVYLVSFLARYYARPTNIGPVYTRPNEILIFVAVASLVMVSGLRNGIGDTSAYMWSYQMNRFTWAEMSFNGDFGFNILQLLLQQISRDPQLLIFATALFTNVLIVISLYKYSKIFELSLYIYITSGMFLVTMNGIRQTLAAAIIFAATKFLLNGDWKKYSLVVLFAFTLHNSALVLIPIYFIVRREAWTKTTLLLLSLSVVIVLGFNQFSSALFSVLGDSRYGQYSNASGEGANVMRVVVNAIPLIVAFMGRHKLKSLFPQSDYIVNMAIIGLVFKLISTQQWIFARFSIYFGFYNIILISWVVSLFVEREKKLIYYCILLFYFLYFYYESVISLGLIYRSDYLTW</sequence>
<evidence type="ECO:0000256" key="1">
    <source>
        <dbReference type="SAM" id="Phobius"/>
    </source>
</evidence>
<dbReference type="Pfam" id="PF14897">
    <property type="entry name" value="EpsG"/>
    <property type="match status" value="1"/>
</dbReference>
<evidence type="ECO:0000313" key="3">
    <source>
        <dbReference type="Proteomes" id="UP000054526"/>
    </source>
</evidence>
<keyword evidence="1" id="KW-0812">Transmembrane</keyword>
<feature type="transmembrane region" description="Helical" evidence="1">
    <location>
        <begin position="243"/>
        <end position="261"/>
    </location>
</feature>
<dbReference type="EMBL" id="JXAL01000022">
    <property type="protein sequence ID" value="KIL35398.1"/>
    <property type="molecule type" value="Genomic_DNA"/>
</dbReference>